<name>F0SGX2_RUBBR</name>
<dbReference type="HOGENOM" id="CLU_1538928_0_0_0"/>
<organism evidence="2 3">
    <name type="scientific">Rubinisphaera brasiliensis (strain ATCC 49424 / DSM 5305 / JCM 21570 / IAM 15109 / NBRC 103401 / IFAM 1448)</name>
    <name type="common">Planctomyces brasiliensis</name>
    <dbReference type="NCBI Taxonomy" id="756272"/>
    <lineage>
        <taxon>Bacteria</taxon>
        <taxon>Pseudomonadati</taxon>
        <taxon>Planctomycetota</taxon>
        <taxon>Planctomycetia</taxon>
        <taxon>Planctomycetales</taxon>
        <taxon>Planctomycetaceae</taxon>
        <taxon>Rubinisphaera</taxon>
    </lineage>
</organism>
<dbReference type="EMBL" id="CP002546">
    <property type="protein sequence ID" value="ADY58407.1"/>
    <property type="molecule type" value="Genomic_DNA"/>
</dbReference>
<feature type="region of interest" description="Disordered" evidence="1">
    <location>
        <begin position="32"/>
        <end position="114"/>
    </location>
</feature>
<feature type="compositionally biased region" description="Polar residues" evidence="1">
    <location>
        <begin position="35"/>
        <end position="52"/>
    </location>
</feature>
<evidence type="ECO:0000313" key="3">
    <source>
        <dbReference type="Proteomes" id="UP000006860"/>
    </source>
</evidence>
<evidence type="ECO:0000256" key="1">
    <source>
        <dbReference type="SAM" id="MobiDB-lite"/>
    </source>
</evidence>
<evidence type="ECO:0000313" key="2">
    <source>
        <dbReference type="EMBL" id="ADY58407.1"/>
    </source>
</evidence>
<sequence>MTRNEVAMLTAGLLMGAGAGLAIARSLPPAESAIAASNSQVEEGSAALQHQSRLFDPEQTPALPTGFGSHRSHPDDQSQNDPVAPRLLPKGEATPVEPAPEPVTETDAEESDTTLSAFRKELQGLAPEFNEKQLKELEQIRTQIEADMPNLNVDFEVAPEDMNNGPDETAPQKD</sequence>
<dbReference type="AlphaFoldDB" id="F0SGX2"/>
<dbReference type="Proteomes" id="UP000006860">
    <property type="component" value="Chromosome"/>
</dbReference>
<keyword evidence="3" id="KW-1185">Reference proteome</keyword>
<reference evidence="3" key="1">
    <citation type="submission" date="2011-02" db="EMBL/GenBank/DDBJ databases">
        <title>The complete genome of Planctomyces brasiliensis DSM 5305.</title>
        <authorList>
            <person name="Lucas S."/>
            <person name="Copeland A."/>
            <person name="Lapidus A."/>
            <person name="Bruce D."/>
            <person name="Goodwin L."/>
            <person name="Pitluck S."/>
            <person name="Kyrpides N."/>
            <person name="Mavromatis K."/>
            <person name="Pagani I."/>
            <person name="Ivanova N."/>
            <person name="Ovchinnikova G."/>
            <person name="Lu M."/>
            <person name="Detter J.C."/>
            <person name="Han C."/>
            <person name="Land M."/>
            <person name="Hauser L."/>
            <person name="Markowitz V."/>
            <person name="Cheng J.-F."/>
            <person name="Hugenholtz P."/>
            <person name="Woyke T."/>
            <person name="Wu D."/>
            <person name="Tindall B."/>
            <person name="Pomrenke H.G."/>
            <person name="Brambilla E."/>
            <person name="Klenk H.-P."/>
            <person name="Eisen J.A."/>
        </authorList>
    </citation>
    <scope>NUCLEOTIDE SEQUENCE [LARGE SCALE GENOMIC DNA]</scope>
    <source>
        <strain evidence="3">ATCC 49424 / DSM 5305 / JCM 21570 / NBRC 103401 / IFAM 1448</strain>
    </source>
</reference>
<dbReference type="KEGG" id="pbs:Plabr_0783"/>
<proteinExistence type="predicted"/>
<accession>F0SGX2</accession>
<gene>
    <name evidence="2" type="ordered locus">Plabr_0783</name>
</gene>
<dbReference type="STRING" id="756272.Plabr_0783"/>
<dbReference type="RefSeq" id="WP_013627147.1">
    <property type="nucleotide sequence ID" value="NC_015174.1"/>
</dbReference>
<protein>
    <submittedName>
        <fullName evidence="2">Uncharacterized protein</fullName>
    </submittedName>
</protein>